<feature type="binding site" evidence="7">
    <location>
        <position position="172"/>
    </location>
    <ligand>
        <name>substrate</name>
    </ligand>
</feature>
<evidence type="ECO:0000256" key="5">
    <source>
        <dbReference type="ARBA" id="ARBA00023315"/>
    </source>
</evidence>
<evidence type="ECO:0000256" key="7">
    <source>
        <dbReference type="HAMAP-Rule" id="MF_01445"/>
    </source>
</evidence>
<feature type="binding site" evidence="7">
    <location>
        <position position="279"/>
    </location>
    <ligand>
        <name>substrate</name>
    </ligand>
</feature>
<feature type="binding site" evidence="7">
    <location>
        <position position="307"/>
    </location>
    <ligand>
        <name>Fe cation</name>
        <dbReference type="ChEBI" id="CHEBI:24875"/>
    </ligand>
</feature>
<comment type="subcellular location">
    <subcellularLocation>
        <location evidence="7">Cytoplasm</location>
    </subcellularLocation>
</comment>
<dbReference type="PROSITE" id="PS01016">
    <property type="entry name" value="GLYCOPROTEASE"/>
    <property type="match status" value="1"/>
</dbReference>
<feature type="binding site" evidence="7">
    <location>
        <position position="185"/>
    </location>
    <ligand>
        <name>substrate</name>
    </ligand>
</feature>
<evidence type="ECO:0000256" key="1">
    <source>
        <dbReference type="ARBA" id="ARBA00022679"/>
    </source>
</evidence>
<keyword evidence="5 7" id="KW-0012">Acyltransferase</keyword>
<gene>
    <name evidence="7 9" type="primary">tsaD</name>
    <name evidence="9" type="ORF">INF20_00735</name>
</gene>
<proteinExistence type="inferred from homology"/>
<dbReference type="EMBL" id="JADCKA010000001">
    <property type="protein sequence ID" value="MBE5034816.1"/>
    <property type="molecule type" value="Genomic_DNA"/>
</dbReference>
<dbReference type="EC" id="2.3.1.234" evidence="7"/>
<feature type="binding site" evidence="7">
    <location>
        <position position="116"/>
    </location>
    <ligand>
        <name>Fe cation</name>
        <dbReference type="ChEBI" id="CHEBI:24875"/>
    </ligand>
</feature>
<reference evidence="9 10" key="1">
    <citation type="submission" date="2020-10" db="EMBL/GenBank/DDBJ databases">
        <title>ChiBAC.</title>
        <authorList>
            <person name="Zenner C."/>
            <person name="Hitch T.C.A."/>
            <person name="Clavel T."/>
        </authorList>
    </citation>
    <scope>NUCLEOTIDE SEQUENCE [LARGE SCALE GENOMIC DNA]</scope>
    <source>
        <strain evidence="9 10">DSM 108706</strain>
    </source>
</reference>
<keyword evidence="10" id="KW-1185">Reference proteome</keyword>
<dbReference type="InterPro" id="IPR022450">
    <property type="entry name" value="TsaD"/>
</dbReference>
<dbReference type="PANTHER" id="PTHR11735:SF6">
    <property type="entry name" value="TRNA N6-ADENOSINE THREONYLCARBAMOYLTRANSFERASE, MITOCHONDRIAL"/>
    <property type="match status" value="1"/>
</dbReference>
<feature type="binding site" evidence="7">
    <location>
        <position position="120"/>
    </location>
    <ligand>
        <name>Fe cation</name>
        <dbReference type="ChEBI" id="CHEBI:24875"/>
    </ligand>
</feature>
<protein>
    <recommendedName>
        <fullName evidence="7">tRNA N6-adenosine threonylcarbamoyltransferase</fullName>
        <ecNumber evidence="7">2.3.1.234</ecNumber>
    </recommendedName>
    <alternativeName>
        <fullName evidence="7">N6-L-threonylcarbamoyladenine synthase</fullName>
        <shortName evidence="7">t(6)A synthase</shortName>
    </alternativeName>
    <alternativeName>
        <fullName evidence="7">t(6)A37 threonylcarbamoyladenosine biosynthesis protein TsaD</fullName>
    </alternativeName>
    <alternativeName>
        <fullName evidence="7">tRNA threonylcarbamoyladenosine biosynthesis protein TsaD</fullName>
    </alternativeName>
</protein>
<dbReference type="InterPro" id="IPR043129">
    <property type="entry name" value="ATPase_NBD"/>
</dbReference>
<keyword evidence="4 7" id="KW-0408">Iron</keyword>
<dbReference type="Gene3D" id="3.30.420.40">
    <property type="match status" value="2"/>
</dbReference>
<keyword evidence="2 7" id="KW-0819">tRNA processing</keyword>
<evidence type="ECO:0000256" key="4">
    <source>
        <dbReference type="ARBA" id="ARBA00023004"/>
    </source>
</evidence>
<dbReference type="InterPro" id="IPR017861">
    <property type="entry name" value="KAE1/TsaD"/>
</dbReference>
<feature type="domain" description="Gcp-like" evidence="8">
    <location>
        <begin position="28"/>
        <end position="313"/>
    </location>
</feature>
<dbReference type="Proteomes" id="UP001516588">
    <property type="component" value="Unassembled WGS sequence"/>
</dbReference>
<dbReference type="GO" id="GO:0061711">
    <property type="term" value="F:tRNA N(6)-L-threonylcarbamoyladenine synthase activity"/>
    <property type="evidence" value="ECO:0007669"/>
    <property type="project" value="UniProtKB-EC"/>
</dbReference>
<comment type="function">
    <text evidence="7">Required for the formation of a threonylcarbamoyl group on adenosine at position 37 (t(6)A37) in tRNAs that read codons beginning with adenine. Is involved in the transfer of the threonylcarbamoyl moiety of threonylcarbamoyl-AMP (TC-AMP) to the N6 group of A37, together with TsaE and TsaB. TsaD likely plays a direct catalytic role in this reaction.</text>
</comment>
<dbReference type="RefSeq" id="WP_226384481.1">
    <property type="nucleotide sequence ID" value="NZ_JADCKA010000001.1"/>
</dbReference>
<name>A0ABR9QVA9_9FIRM</name>
<dbReference type="NCBIfam" id="TIGR03723">
    <property type="entry name" value="T6A_TsaD_YgjD"/>
    <property type="match status" value="1"/>
</dbReference>
<keyword evidence="1 7" id="KW-0808">Transferase</keyword>
<evidence type="ECO:0000259" key="8">
    <source>
        <dbReference type="Pfam" id="PF00814"/>
    </source>
</evidence>
<comment type="caution">
    <text evidence="9">The sequence shown here is derived from an EMBL/GenBank/DDBJ whole genome shotgun (WGS) entry which is preliminary data.</text>
</comment>
<feature type="binding site" evidence="7">
    <location>
        <begin position="139"/>
        <end position="143"/>
    </location>
    <ligand>
        <name>substrate</name>
    </ligand>
</feature>
<dbReference type="CDD" id="cd24133">
    <property type="entry name" value="ASKHA_NBD_TsaD_bac"/>
    <property type="match status" value="1"/>
</dbReference>
<comment type="cofactor">
    <cofactor evidence="7">
        <name>Fe(2+)</name>
        <dbReference type="ChEBI" id="CHEBI:29033"/>
    </cofactor>
    <text evidence="7">Binds 1 Fe(2+) ion per subunit.</text>
</comment>
<keyword evidence="3 7" id="KW-0479">Metal-binding</keyword>
<feature type="binding site" evidence="7">
    <location>
        <position position="189"/>
    </location>
    <ligand>
        <name>substrate</name>
    </ligand>
</feature>
<evidence type="ECO:0000256" key="6">
    <source>
        <dbReference type="ARBA" id="ARBA00048117"/>
    </source>
</evidence>
<sequence>MKDGKFITLAVESSCDETSVAIMADGREILSNIISSQIDIHKQYGGVVPEIASRHHLENINHVTNQALSEAGCSFSDVDMIGVTKGPGLVGALLIGVAAAKSYAAALNLPLVGVHHILGHISANFIEHKDLEPPFTALVISGGHTYIAEMESYTSCRILGSTRDDAAGEAYDKVARVLGLGYPGGPLIDKIAKEGNPEAVHFKRVFLEKDSFDFSFSGIKTGVLNYVNTEKQAGREINVADVAASFQQAVLDVTVAKAVGAAELLKKDRLVLAGGVAANSKLRQMLSDECKKKGIKVYYPSPVLCTDNAAMIGCAAYYSYKAGNRDGLDMDAYADLPL</sequence>
<evidence type="ECO:0000313" key="10">
    <source>
        <dbReference type="Proteomes" id="UP001516588"/>
    </source>
</evidence>
<evidence type="ECO:0000256" key="2">
    <source>
        <dbReference type="ARBA" id="ARBA00022694"/>
    </source>
</evidence>
<keyword evidence="7" id="KW-0963">Cytoplasm</keyword>
<comment type="catalytic activity">
    <reaction evidence="6 7">
        <text>L-threonylcarbamoyladenylate + adenosine(37) in tRNA = N(6)-L-threonylcarbamoyladenosine(37) in tRNA + AMP + H(+)</text>
        <dbReference type="Rhea" id="RHEA:37059"/>
        <dbReference type="Rhea" id="RHEA-COMP:10162"/>
        <dbReference type="Rhea" id="RHEA-COMP:10163"/>
        <dbReference type="ChEBI" id="CHEBI:15378"/>
        <dbReference type="ChEBI" id="CHEBI:73682"/>
        <dbReference type="ChEBI" id="CHEBI:74411"/>
        <dbReference type="ChEBI" id="CHEBI:74418"/>
        <dbReference type="ChEBI" id="CHEBI:456215"/>
        <dbReference type="EC" id="2.3.1.234"/>
    </reaction>
</comment>
<dbReference type="HAMAP" id="MF_01445">
    <property type="entry name" value="TsaD"/>
    <property type="match status" value="1"/>
</dbReference>
<dbReference type="InterPro" id="IPR017860">
    <property type="entry name" value="Peptidase_M22_CS"/>
</dbReference>
<dbReference type="Pfam" id="PF00814">
    <property type="entry name" value="TsaD"/>
    <property type="match status" value="1"/>
</dbReference>
<organism evidence="9 10">
    <name type="scientific">Gallibacter intestinalis</name>
    <dbReference type="NCBI Taxonomy" id="2779356"/>
    <lineage>
        <taxon>Bacteria</taxon>
        <taxon>Bacillati</taxon>
        <taxon>Bacillota</taxon>
        <taxon>Clostridia</taxon>
        <taxon>Eubacteriales</taxon>
        <taxon>Eubacteriaceae</taxon>
        <taxon>Gallibacter</taxon>
    </lineage>
</organism>
<dbReference type="PRINTS" id="PR00789">
    <property type="entry name" value="OSIALOPTASE"/>
</dbReference>
<dbReference type="InterPro" id="IPR000905">
    <property type="entry name" value="Gcp-like_dom"/>
</dbReference>
<comment type="similarity">
    <text evidence="7">Belongs to the KAE1 / TsaD family.</text>
</comment>
<dbReference type="PANTHER" id="PTHR11735">
    <property type="entry name" value="TRNA N6-ADENOSINE THREONYLCARBAMOYLTRANSFERASE"/>
    <property type="match status" value="1"/>
</dbReference>
<evidence type="ECO:0000313" key="9">
    <source>
        <dbReference type="EMBL" id="MBE5034816.1"/>
    </source>
</evidence>
<dbReference type="NCBIfam" id="TIGR00329">
    <property type="entry name" value="gcp_kae1"/>
    <property type="match status" value="1"/>
</dbReference>
<accession>A0ABR9QVA9</accession>
<evidence type="ECO:0000256" key="3">
    <source>
        <dbReference type="ARBA" id="ARBA00022723"/>
    </source>
</evidence>
<dbReference type="SUPFAM" id="SSF53067">
    <property type="entry name" value="Actin-like ATPase domain"/>
    <property type="match status" value="2"/>
</dbReference>